<dbReference type="GO" id="GO:0010494">
    <property type="term" value="C:cytoplasmic stress granule"/>
    <property type="evidence" value="ECO:0007669"/>
    <property type="project" value="TreeGrafter"/>
</dbReference>
<dbReference type="OMA" id="QFERSIY"/>
<feature type="region of interest" description="Disordered" evidence="6">
    <location>
        <begin position="321"/>
        <end position="450"/>
    </location>
</feature>
<dbReference type="GO" id="GO:0008033">
    <property type="term" value="P:tRNA processing"/>
    <property type="evidence" value="ECO:0007669"/>
    <property type="project" value="TreeGrafter"/>
</dbReference>
<dbReference type="InterPro" id="IPR045180">
    <property type="entry name" value="La_dom_prot"/>
</dbReference>
<keyword evidence="3 5" id="KW-0694">RNA-binding</keyword>
<dbReference type="GeneID" id="103176436"/>
<comment type="subcellular location">
    <subcellularLocation>
        <location evidence="1">Nucleus</location>
    </subcellularLocation>
</comment>
<reference evidence="10" key="4">
    <citation type="submission" date="2025-08" db="UniProtKB">
        <authorList>
            <consortium name="Ensembl"/>
        </authorList>
    </citation>
    <scope>IDENTIFICATION</scope>
</reference>
<feature type="domain" description="RRM" evidence="7">
    <location>
        <begin position="111"/>
        <end position="187"/>
    </location>
</feature>
<dbReference type="CTD" id="6741"/>
<sequence length="450" mass="51448">MAANGDADEITPQEKKICEQIEYYFGDHNLPRDKFLTEQIKLDDGWVPLETMIKFNRLSRLTTDFPTIVEALKKSKSGLMEISEDKSKVRRVPSKPLPEMDDKYKDSVKAKTVYVKGFPTSATLDEIMEWFEEKGPGESIQMRRTLQKQFKGSVFVVYDSVEKAKKFVETSGLKYKETDMIVLFKEAYFAKKAEEKQNRGSKNKKHDKQEIQKIAEESMKKSMEEKSGCLLAFSGDLTDQTCREDIHEVFSNHGEIRWVDFTRGAKEGNILFKTSAKEALEKAKEAHDGNLQLRGKDVTWGLLEGDEEKKILKKIMEDQEESLNKRKGRGQWGRGRGRSAKGGRRQTRVKFQGKKTTFDSEEEDGGGDGMEETEETAPTNEKKRHFEETKSGDEPASKQMKVEETEETEKEPAPKVTVTEPKKTEEPALKEMKTEEPLPKPKTEDEAGDK</sequence>
<feature type="compositionally biased region" description="Basic residues" evidence="6">
    <location>
        <begin position="325"/>
        <end position="353"/>
    </location>
</feature>
<dbReference type="OrthoDB" id="439993at2759"/>
<dbReference type="CDD" id="cd08028">
    <property type="entry name" value="LARP_3"/>
    <property type="match status" value="1"/>
</dbReference>
<evidence type="ECO:0000256" key="6">
    <source>
        <dbReference type="SAM" id="MobiDB-lite"/>
    </source>
</evidence>
<dbReference type="PANTHER" id="PTHR22792">
    <property type="entry name" value="LUPUS LA PROTEIN-RELATED"/>
    <property type="match status" value="1"/>
</dbReference>
<dbReference type="InterPro" id="IPR002344">
    <property type="entry name" value="Lupus_La"/>
</dbReference>
<dbReference type="InterPro" id="IPR036390">
    <property type="entry name" value="WH_DNA-bd_sf"/>
</dbReference>
<evidence type="ECO:0000256" key="5">
    <source>
        <dbReference type="PROSITE-ProRule" id="PRU00332"/>
    </source>
</evidence>
<dbReference type="CDD" id="cd12541">
    <property type="entry name" value="RRM2_La"/>
    <property type="match status" value="1"/>
</dbReference>
<feature type="domain" description="XRRM" evidence="9">
    <location>
        <begin position="224"/>
        <end position="345"/>
    </location>
</feature>
<dbReference type="InParanoid" id="A0A4W3ID10"/>
<evidence type="ECO:0000259" key="9">
    <source>
        <dbReference type="PROSITE" id="PS51939"/>
    </source>
</evidence>
<dbReference type="KEGG" id="cmk:103176436"/>
<dbReference type="PANTHER" id="PTHR22792:SF166">
    <property type="entry name" value="LUPUS LA PROTEIN HOMOLOG"/>
    <property type="match status" value="1"/>
</dbReference>
<dbReference type="InterPro" id="IPR012677">
    <property type="entry name" value="Nucleotide-bd_a/b_plait_sf"/>
</dbReference>
<evidence type="ECO:0000313" key="10">
    <source>
        <dbReference type="Ensembl" id="ENSCMIP00000025371.1"/>
    </source>
</evidence>
<dbReference type="GO" id="GO:0003729">
    <property type="term" value="F:mRNA binding"/>
    <property type="evidence" value="ECO:0007669"/>
    <property type="project" value="TreeGrafter"/>
</dbReference>
<evidence type="ECO:0000256" key="4">
    <source>
        <dbReference type="ARBA" id="ARBA00023242"/>
    </source>
</evidence>
<dbReference type="PROSITE" id="PS50102">
    <property type="entry name" value="RRM"/>
    <property type="match status" value="1"/>
</dbReference>
<reference evidence="11" key="2">
    <citation type="journal article" date="2007" name="PLoS Biol.">
        <title>Survey sequencing and comparative analysis of the elephant shark (Callorhinchus milii) genome.</title>
        <authorList>
            <person name="Venkatesh B."/>
            <person name="Kirkness E.F."/>
            <person name="Loh Y.H."/>
            <person name="Halpern A.L."/>
            <person name="Lee A.P."/>
            <person name="Johnson J."/>
            <person name="Dandona N."/>
            <person name="Viswanathan L.D."/>
            <person name="Tay A."/>
            <person name="Venter J.C."/>
            <person name="Strausberg R.L."/>
            <person name="Brenner S."/>
        </authorList>
    </citation>
    <scope>NUCLEOTIDE SEQUENCE [LARGE SCALE GENOMIC DNA]</scope>
</reference>
<dbReference type="Pfam" id="PF08777">
    <property type="entry name" value="RRM_3"/>
    <property type="match status" value="1"/>
</dbReference>
<gene>
    <name evidence="10" type="primary">ssb</name>
</gene>
<dbReference type="Gene3D" id="3.30.70.330">
    <property type="match status" value="2"/>
</dbReference>
<dbReference type="GO" id="GO:0005634">
    <property type="term" value="C:nucleus"/>
    <property type="evidence" value="ECO:0007669"/>
    <property type="project" value="UniProtKB-SubCell"/>
</dbReference>
<dbReference type="SMART" id="SM00360">
    <property type="entry name" value="RRM"/>
    <property type="match status" value="1"/>
</dbReference>
<evidence type="ECO:0000259" key="8">
    <source>
        <dbReference type="PROSITE" id="PS50961"/>
    </source>
</evidence>
<dbReference type="PROSITE" id="PS51939">
    <property type="entry name" value="XRRM"/>
    <property type="match status" value="1"/>
</dbReference>
<dbReference type="Pfam" id="PF00076">
    <property type="entry name" value="RRM_1"/>
    <property type="match status" value="1"/>
</dbReference>
<reference evidence="11" key="1">
    <citation type="journal article" date="2006" name="Science">
        <title>Ancient noncoding elements conserved in the human genome.</title>
        <authorList>
            <person name="Venkatesh B."/>
            <person name="Kirkness E.F."/>
            <person name="Loh Y.H."/>
            <person name="Halpern A.L."/>
            <person name="Lee A.P."/>
            <person name="Johnson J."/>
            <person name="Dandona N."/>
            <person name="Viswanathan L.D."/>
            <person name="Tay A."/>
            <person name="Venter J.C."/>
            <person name="Strausberg R.L."/>
            <person name="Brenner S."/>
        </authorList>
    </citation>
    <scope>NUCLEOTIDE SEQUENCE [LARGE SCALE GENOMIC DNA]</scope>
</reference>
<dbReference type="GO" id="GO:0005829">
    <property type="term" value="C:cytosol"/>
    <property type="evidence" value="ECO:0007669"/>
    <property type="project" value="TreeGrafter"/>
</dbReference>
<evidence type="ECO:0000259" key="7">
    <source>
        <dbReference type="PROSITE" id="PS50102"/>
    </source>
</evidence>
<evidence type="ECO:0000256" key="1">
    <source>
        <dbReference type="ARBA" id="ARBA00004123"/>
    </source>
</evidence>
<feature type="compositionally biased region" description="Basic and acidic residues" evidence="6">
    <location>
        <begin position="420"/>
        <end position="450"/>
    </location>
</feature>
<dbReference type="Proteomes" id="UP000314986">
    <property type="component" value="Unassembled WGS sequence"/>
</dbReference>
<dbReference type="SUPFAM" id="SSF54928">
    <property type="entry name" value="RNA-binding domain, RBD"/>
    <property type="match status" value="2"/>
</dbReference>
<dbReference type="GO" id="GO:0045727">
    <property type="term" value="P:positive regulation of translation"/>
    <property type="evidence" value="ECO:0007669"/>
    <property type="project" value="TreeGrafter"/>
</dbReference>
<evidence type="ECO:0000256" key="3">
    <source>
        <dbReference type="ARBA" id="ARBA00022884"/>
    </source>
</evidence>
<keyword evidence="4" id="KW-0539">Nucleus</keyword>
<dbReference type="Gene3D" id="1.10.10.10">
    <property type="entry name" value="Winged helix-like DNA-binding domain superfamily/Winged helix DNA-binding domain"/>
    <property type="match status" value="1"/>
</dbReference>
<reference evidence="10" key="5">
    <citation type="submission" date="2025-09" db="UniProtKB">
        <authorList>
            <consortium name="Ensembl"/>
        </authorList>
    </citation>
    <scope>IDENTIFICATION</scope>
</reference>
<feature type="compositionally biased region" description="Basic and acidic residues" evidence="6">
    <location>
        <begin position="380"/>
        <end position="403"/>
    </location>
</feature>
<dbReference type="STRING" id="7868.ENSCMIP00000025371"/>
<name>A0A4W3ID10_CALMI</name>
<dbReference type="CDD" id="cd12291">
    <property type="entry name" value="RRM1_La"/>
    <property type="match status" value="1"/>
</dbReference>
<dbReference type="InterPro" id="IPR006630">
    <property type="entry name" value="La_HTH"/>
</dbReference>
<dbReference type="RefSeq" id="XP_007888160.1">
    <property type="nucleotide sequence ID" value="XM_007889969.2"/>
</dbReference>
<keyword evidence="2" id="KW-0597">Phosphoprotein</keyword>
<dbReference type="Ensembl" id="ENSCMIT00000025787.1">
    <property type="protein sequence ID" value="ENSCMIP00000025371.1"/>
    <property type="gene ID" value="ENSCMIG00000011161.1"/>
</dbReference>
<dbReference type="PROSITE" id="PS50961">
    <property type="entry name" value="HTH_LA"/>
    <property type="match status" value="1"/>
</dbReference>
<reference evidence="11" key="3">
    <citation type="journal article" date="2014" name="Nature">
        <title>Elephant shark genome provides unique insights into gnathostome evolution.</title>
        <authorList>
            <consortium name="International Elephant Shark Genome Sequencing Consortium"/>
            <person name="Venkatesh B."/>
            <person name="Lee A.P."/>
            <person name="Ravi V."/>
            <person name="Maurya A.K."/>
            <person name="Lian M.M."/>
            <person name="Swann J.B."/>
            <person name="Ohta Y."/>
            <person name="Flajnik M.F."/>
            <person name="Sutoh Y."/>
            <person name="Kasahara M."/>
            <person name="Hoon S."/>
            <person name="Gangu V."/>
            <person name="Roy S.W."/>
            <person name="Irimia M."/>
            <person name="Korzh V."/>
            <person name="Kondrychyn I."/>
            <person name="Lim Z.W."/>
            <person name="Tay B.H."/>
            <person name="Tohari S."/>
            <person name="Kong K.W."/>
            <person name="Ho S."/>
            <person name="Lorente-Galdos B."/>
            <person name="Quilez J."/>
            <person name="Marques-Bonet T."/>
            <person name="Raney B.J."/>
            <person name="Ingham P.W."/>
            <person name="Tay A."/>
            <person name="Hillier L.W."/>
            <person name="Minx P."/>
            <person name="Boehm T."/>
            <person name="Wilson R.K."/>
            <person name="Brenner S."/>
            <person name="Warren W.C."/>
        </authorList>
    </citation>
    <scope>NUCLEOTIDE SEQUENCE [LARGE SCALE GENOMIC DNA]</scope>
</reference>
<dbReference type="FunFam" id="1.10.10.10:FF:000336">
    <property type="entry name" value="lupus La protein homolog"/>
    <property type="match status" value="1"/>
</dbReference>
<organism evidence="10 11">
    <name type="scientific">Callorhinchus milii</name>
    <name type="common">Ghost shark</name>
    <dbReference type="NCBI Taxonomy" id="7868"/>
    <lineage>
        <taxon>Eukaryota</taxon>
        <taxon>Metazoa</taxon>
        <taxon>Chordata</taxon>
        <taxon>Craniata</taxon>
        <taxon>Vertebrata</taxon>
        <taxon>Chondrichthyes</taxon>
        <taxon>Holocephali</taxon>
        <taxon>Chimaeriformes</taxon>
        <taxon>Callorhinchidae</taxon>
        <taxon>Callorhinchus</taxon>
    </lineage>
</organism>
<dbReference type="PRINTS" id="PR00302">
    <property type="entry name" value="LUPUSLA"/>
</dbReference>
<accession>A0A4W3ID10</accession>
<dbReference type="InterPro" id="IPR035979">
    <property type="entry name" value="RBD_domain_sf"/>
</dbReference>
<evidence type="ECO:0000313" key="11">
    <source>
        <dbReference type="Proteomes" id="UP000314986"/>
    </source>
</evidence>
<dbReference type="SMART" id="SM00715">
    <property type="entry name" value="LA"/>
    <property type="match status" value="1"/>
</dbReference>
<dbReference type="InterPro" id="IPR000504">
    <property type="entry name" value="RRM_dom"/>
</dbReference>
<feature type="domain" description="HTH La-type RNA-binding" evidence="8">
    <location>
        <begin position="7"/>
        <end position="99"/>
    </location>
</feature>
<evidence type="ECO:0000256" key="2">
    <source>
        <dbReference type="ARBA" id="ARBA00022553"/>
    </source>
</evidence>
<dbReference type="InterPro" id="IPR036388">
    <property type="entry name" value="WH-like_DNA-bd_sf"/>
</dbReference>
<dbReference type="GO" id="GO:1990904">
    <property type="term" value="C:ribonucleoprotein complex"/>
    <property type="evidence" value="ECO:0007669"/>
    <property type="project" value="UniProtKB-UniRule"/>
</dbReference>
<dbReference type="GeneTree" id="ENSGT00830000128380"/>
<dbReference type="InterPro" id="IPR014886">
    <property type="entry name" value="La_xRRM"/>
</dbReference>
<feature type="compositionally biased region" description="Acidic residues" evidence="6">
    <location>
        <begin position="359"/>
        <end position="375"/>
    </location>
</feature>
<dbReference type="Pfam" id="PF05383">
    <property type="entry name" value="La"/>
    <property type="match status" value="1"/>
</dbReference>
<proteinExistence type="predicted"/>
<keyword evidence="11" id="KW-1185">Reference proteome</keyword>
<dbReference type="SUPFAM" id="SSF46785">
    <property type="entry name" value="Winged helix' DNA-binding domain"/>
    <property type="match status" value="1"/>
</dbReference>
<dbReference type="AlphaFoldDB" id="A0A4W3ID10"/>
<protein>
    <submittedName>
        <fullName evidence="10">Small RNA binding exonuclease protection factor La</fullName>
    </submittedName>
</protein>